<keyword evidence="15" id="KW-1185">Reference proteome</keyword>
<comment type="pathway">
    <text evidence="2 13">Energy metabolism; oxidative phosphorylation.</text>
</comment>
<dbReference type="FunFam" id="1.25.40.40:FF:000001">
    <property type="entry name" value="Cytochrome c oxidase subunit VI"/>
    <property type="match status" value="1"/>
</dbReference>
<keyword evidence="9 13" id="KW-0496">Mitochondrion</keyword>
<dbReference type="GO" id="GO:0006123">
    <property type="term" value="P:mitochondrial electron transport, cytochrome c to oxygen"/>
    <property type="evidence" value="ECO:0007669"/>
    <property type="project" value="UniProtKB-UniRule"/>
</dbReference>
<evidence type="ECO:0000256" key="2">
    <source>
        <dbReference type="ARBA" id="ARBA00004673"/>
    </source>
</evidence>
<dbReference type="Gene3D" id="1.25.40.40">
    <property type="entry name" value="Cytochrome c oxidase, subunit Va/VI"/>
    <property type="match status" value="1"/>
</dbReference>
<keyword evidence="5 13" id="KW-0479">Metal-binding</keyword>
<comment type="subunit">
    <text evidence="13">Component of the cytochrome c oxidase (complex IV, CIV), a multisubunit enzyme composed of a catalytic core of 3 subunits and several supernumerary subunits.</text>
</comment>
<comment type="subcellular location">
    <subcellularLocation>
        <location evidence="1 13">Mitochondrion inner membrane</location>
        <topology evidence="1 13">Peripheral membrane protein</topology>
        <orientation evidence="1 13">Matrix side</orientation>
    </subcellularLocation>
</comment>
<comment type="function">
    <text evidence="13">Component of the cytochrome c oxidase, the last enzyme in the mitochondrial electron transport chain which drives oxidative phosphorylation. The respiratory chain contains 3 multisubunit complexes succinate dehydrogenase (complex II, CII), ubiquinol-cytochrome c oxidoreductase (cytochrome b-c1 complex, complex III, CIII) and cytochrome c oxidase (complex IV, CIV), that cooperate to transfer electrons derived from NADH and succinate to molecular oxygen, creating an electrochemical gradient over the inner membrane that drives transmembrane transport and the ATP synthase. Cytochrome c oxidase is the component of the respiratory chain that catalyzes the reduction of oxygen to water. Electrons originating from reduced cytochrome c in the intermembrane space (IMS) are transferred via the dinuclear copper A center (CU(A)) of subunit 2 and heme A of subunit 1 to the active site in subunit 1, a binuclear center (BNC) formed by heme A3 and copper B (CU(B)). The BNC reduces molecular oxygen to 2 water molecules using 4 electrons from cytochrome c in the IMS and 4 protons from the mitochondrial matrix.</text>
</comment>
<dbReference type="FunCoup" id="A0A1J7JLZ2">
    <property type="interactions" value="461"/>
</dbReference>
<evidence type="ECO:0000313" key="14">
    <source>
        <dbReference type="EMBL" id="OIW30332.1"/>
    </source>
</evidence>
<dbReference type="GO" id="GO:0046872">
    <property type="term" value="F:metal ion binding"/>
    <property type="evidence" value="ECO:0007669"/>
    <property type="project" value="UniProtKB-UniRule"/>
</dbReference>
<dbReference type="GO" id="GO:0005743">
    <property type="term" value="C:mitochondrial inner membrane"/>
    <property type="evidence" value="ECO:0007669"/>
    <property type="project" value="UniProtKB-SubCell"/>
</dbReference>
<dbReference type="Proteomes" id="UP000182658">
    <property type="component" value="Unassembled WGS sequence"/>
</dbReference>
<evidence type="ECO:0000256" key="4">
    <source>
        <dbReference type="ARBA" id="ARBA00022617"/>
    </source>
</evidence>
<evidence type="ECO:0000256" key="12">
    <source>
        <dbReference type="ARBA" id="ARBA00082700"/>
    </source>
</evidence>
<gene>
    <name evidence="14" type="ORF">CONLIGDRAFT_364079</name>
</gene>
<keyword evidence="6 13" id="KW-0999">Mitochondrion inner membrane</keyword>
<dbReference type="InParanoid" id="A0A1J7JLZ2"/>
<dbReference type="OrthoDB" id="5778907at2759"/>
<comment type="similarity">
    <text evidence="3 13">Belongs to the cytochrome c oxidase subunit 5A family.</text>
</comment>
<dbReference type="PANTHER" id="PTHR14200">
    <property type="entry name" value="CYTOCHROME C OXIDASE POLYPEPTIDE"/>
    <property type="match status" value="1"/>
</dbReference>
<dbReference type="STRING" id="1408157.A0A1J7JLZ2"/>
<evidence type="ECO:0000256" key="8">
    <source>
        <dbReference type="ARBA" id="ARBA00023004"/>
    </source>
</evidence>
<keyword evidence="10 13" id="KW-0472">Membrane</keyword>
<evidence type="ECO:0000256" key="3">
    <source>
        <dbReference type="ARBA" id="ARBA00007972"/>
    </source>
</evidence>
<evidence type="ECO:0000256" key="13">
    <source>
        <dbReference type="RuleBase" id="RU368103"/>
    </source>
</evidence>
<dbReference type="PANTHER" id="PTHR14200:SF11">
    <property type="entry name" value="CYTOCHROME C OXIDASE SUBUNIT 5A, MITOCHONDRIAL"/>
    <property type="match status" value="1"/>
</dbReference>
<dbReference type="EMBL" id="KV875097">
    <property type="protein sequence ID" value="OIW30332.1"/>
    <property type="molecule type" value="Genomic_DNA"/>
</dbReference>
<evidence type="ECO:0000256" key="1">
    <source>
        <dbReference type="ARBA" id="ARBA00004443"/>
    </source>
</evidence>
<accession>A0A1J7JLZ2</accession>
<reference evidence="14 15" key="1">
    <citation type="submission" date="2016-10" db="EMBL/GenBank/DDBJ databases">
        <title>Draft genome sequence of Coniochaeta ligniaria NRRL30616, a lignocellulolytic fungus for bioabatement of inhibitors in plant biomass hydrolysates.</title>
        <authorList>
            <consortium name="DOE Joint Genome Institute"/>
            <person name="Jimenez D.J."/>
            <person name="Hector R.E."/>
            <person name="Riley R."/>
            <person name="Sun H."/>
            <person name="Grigoriev I.V."/>
            <person name="Van Elsas J.D."/>
            <person name="Nichols N.N."/>
        </authorList>
    </citation>
    <scope>NUCLEOTIDE SEQUENCE [LARGE SCALE GENOMIC DNA]</scope>
    <source>
        <strain evidence="14 15">NRRL 30616</strain>
    </source>
</reference>
<organism evidence="14 15">
    <name type="scientific">Coniochaeta ligniaria NRRL 30616</name>
    <dbReference type="NCBI Taxonomy" id="1408157"/>
    <lineage>
        <taxon>Eukaryota</taxon>
        <taxon>Fungi</taxon>
        <taxon>Dikarya</taxon>
        <taxon>Ascomycota</taxon>
        <taxon>Pezizomycotina</taxon>
        <taxon>Sordariomycetes</taxon>
        <taxon>Sordariomycetidae</taxon>
        <taxon>Coniochaetales</taxon>
        <taxon>Coniochaetaceae</taxon>
        <taxon>Coniochaeta</taxon>
    </lineage>
</organism>
<keyword evidence="7 13" id="KW-0809">Transit peptide</keyword>
<evidence type="ECO:0000256" key="5">
    <source>
        <dbReference type="ARBA" id="ARBA00022723"/>
    </source>
</evidence>
<dbReference type="AlphaFoldDB" id="A0A1J7JLZ2"/>
<dbReference type="GO" id="GO:0045277">
    <property type="term" value="C:respiratory chain complex IV"/>
    <property type="evidence" value="ECO:0007669"/>
    <property type="project" value="UniProtKB-UniRule"/>
</dbReference>
<evidence type="ECO:0000256" key="7">
    <source>
        <dbReference type="ARBA" id="ARBA00022946"/>
    </source>
</evidence>
<evidence type="ECO:0000256" key="6">
    <source>
        <dbReference type="ARBA" id="ARBA00022792"/>
    </source>
</evidence>
<dbReference type="SUPFAM" id="SSF48479">
    <property type="entry name" value="Cytochrome c oxidase subunit E"/>
    <property type="match status" value="1"/>
</dbReference>
<evidence type="ECO:0000256" key="9">
    <source>
        <dbReference type="ARBA" id="ARBA00023128"/>
    </source>
</evidence>
<dbReference type="InterPro" id="IPR036545">
    <property type="entry name" value="Cyt_c_oxidase_su5A/6_sf"/>
</dbReference>
<keyword evidence="8 13" id="KW-0408">Iron</keyword>
<protein>
    <recommendedName>
        <fullName evidence="11 13">Cytochrome c oxidase subunit 6, mitochondrial</fullName>
    </recommendedName>
    <alternativeName>
        <fullName evidence="12 13">Cytochrome c oxidase polypeptide VI</fullName>
    </alternativeName>
</protein>
<evidence type="ECO:0000313" key="15">
    <source>
        <dbReference type="Proteomes" id="UP000182658"/>
    </source>
</evidence>
<dbReference type="UniPathway" id="UPA00705"/>
<dbReference type="GO" id="GO:0004129">
    <property type="term" value="F:cytochrome-c oxidase activity"/>
    <property type="evidence" value="ECO:0007669"/>
    <property type="project" value="EnsemblFungi"/>
</dbReference>
<sequence length="169" mass="18669">MSASSLLRVAARGSTTAFFRPNTLVVRSQAPLAARAGLVVPSLLAASNFSTSARLRSGEHAEETFEEFTARYEKEFEGVQDVFELQRNLNNAFAYDLVPSPTVIAAALKAARRVNDFPTAVRVFEGIKAKVENKGQYQQYLDELKPLREELGITLKEDLYPEAGDKISN</sequence>
<evidence type="ECO:0000256" key="10">
    <source>
        <dbReference type="ARBA" id="ARBA00023136"/>
    </source>
</evidence>
<dbReference type="CDD" id="cd00923">
    <property type="entry name" value="Cyt_c_Oxidase_Va"/>
    <property type="match status" value="1"/>
</dbReference>
<proteinExistence type="inferred from homology"/>
<keyword evidence="4 13" id="KW-0349">Heme</keyword>
<evidence type="ECO:0000256" key="11">
    <source>
        <dbReference type="ARBA" id="ARBA00070174"/>
    </source>
</evidence>
<dbReference type="Pfam" id="PF02284">
    <property type="entry name" value="COX5A"/>
    <property type="match status" value="1"/>
</dbReference>
<name>A0A1J7JLZ2_9PEZI</name>
<dbReference type="InterPro" id="IPR003204">
    <property type="entry name" value="Cyt_c_oxidase_su5A/6"/>
</dbReference>